<dbReference type="RefSeq" id="WP_247957311.1">
    <property type="nucleotide sequence ID" value="NZ_CP078077.1"/>
</dbReference>
<keyword evidence="4" id="KW-1185">Reference proteome</keyword>
<keyword evidence="1" id="KW-1133">Transmembrane helix</keyword>
<organism evidence="3 4">
    <name type="scientific">Microbacterium galbinum</name>
    <dbReference type="NCBI Taxonomy" id="2851646"/>
    <lineage>
        <taxon>Bacteria</taxon>
        <taxon>Bacillati</taxon>
        <taxon>Actinomycetota</taxon>
        <taxon>Actinomycetes</taxon>
        <taxon>Micrococcales</taxon>
        <taxon>Microbacteriaceae</taxon>
        <taxon>Microbacterium</taxon>
    </lineage>
</organism>
<evidence type="ECO:0000259" key="2">
    <source>
        <dbReference type="Pfam" id="PF24346"/>
    </source>
</evidence>
<proteinExistence type="predicted"/>
<dbReference type="InterPro" id="IPR055354">
    <property type="entry name" value="DUF7507"/>
</dbReference>
<evidence type="ECO:0000313" key="4">
    <source>
        <dbReference type="Proteomes" id="UP000831963"/>
    </source>
</evidence>
<keyword evidence="1" id="KW-0812">Transmembrane</keyword>
<keyword evidence="1" id="KW-0472">Membrane</keyword>
<gene>
    <name evidence="3" type="ORF">KV396_06895</name>
</gene>
<feature type="transmembrane region" description="Helical" evidence="1">
    <location>
        <begin position="1145"/>
        <end position="1172"/>
    </location>
</feature>
<name>A0ABY4IPN6_9MICO</name>
<evidence type="ECO:0000256" key="1">
    <source>
        <dbReference type="SAM" id="Phobius"/>
    </source>
</evidence>
<dbReference type="Pfam" id="PF24346">
    <property type="entry name" value="DUF7507"/>
    <property type="match status" value="2"/>
</dbReference>
<evidence type="ECO:0000313" key="3">
    <source>
        <dbReference type="EMBL" id="UPL14215.1"/>
    </source>
</evidence>
<reference evidence="3 4" key="1">
    <citation type="submission" date="2021-06" db="EMBL/GenBank/DDBJ databases">
        <title>Genome-based taxonomic framework of Microbacterium strains isolated from marine environment, the description of four new species and reclassification of four preexisting species.</title>
        <authorList>
            <person name="Lee S.D."/>
            <person name="Kim S.-M."/>
            <person name="Byeon Y.-S."/>
            <person name="Yang H.L."/>
            <person name="Kim I.S."/>
        </authorList>
    </citation>
    <scope>NUCLEOTIDE SEQUENCE [LARGE SCALE GENOMIC DNA]</scope>
    <source>
        <strain evidence="3 4">SSW1-36</strain>
    </source>
</reference>
<dbReference type="Proteomes" id="UP000831963">
    <property type="component" value="Chromosome"/>
</dbReference>
<protein>
    <submittedName>
        <fullName evidence="3">DUF11 domain-containing protein</fullName>
    </submittedName>
</protein>
<feature type="domain" description="DUF7507" evidence="2">
    <location>
        <begin position="893"/>
        <end position="998"/>
    </location>
</feature>
<dbReference type="EMBL" id="CP078077">
    <property type="protein sequence ID" value="UPL14215.1"/>
    <property type="molecule type" value="Genomic_DNA"/>
</dbReference>
<dbReference type="InterPro" id="IPR047589">
    <property type="entry name" value="DUF11_rpt"/>
</dbReference>
<accession>A0ABY4IPN6</accession>
<feature type="domain" description="DUF7507" evidence="2">
    <location>
        <begin position="1026"/>
        <end position="1111"/>
    </location>
</feature>
<sequence>MSNERRPRGGAVARTWGRRLRRAIGLGAVGILASSGLVLGAVAPASAADGDFTIDLQAPESVPVGQSFNYTATLDFEGPATTHSGVVLTTTIPEGLAFESCPIGGSSPIASCSFDAGTRALTITLNDTDTDPLSVAYTVRQQPYNDRYEGEVFATSITGTGGPSGAVTSDPVETVLTGSNDYDAAKGFETLTGSDNRTVTYKFNIGVGGPIPGTFASHAQELIDTFPAGVEFVSSNAGIGSWDVSAFPTVKWSNDTVFYAFGSIDMSGNAISITVRYPEESFPGLVRPPTNTVDLRTQDANGVWHDGSPASVQSVPFTDGNAPGVAASKEFLFGGSSAGYLSLAVVMKGAYIGPVGTPNLDALVLEDSGAAGSPNAAWFEHYNVLNLDVAFNGVLAAADLPYTLEYQVNGSPTWRSVTPASGTGASARFVAHVVGSEGWDAGVSLGLAAGETLSGWRIVVAPGAETVPLASEVQVTMAGQPVFRSISEGIIEAPAPAGAPVGPVDNTLSVRNGDSSMTAEDDYSFTPADSVYLTTRIDGPSSMSVGGTGTYRAGIVNQNPSEVYQDSVMSVLLPCGVLYDSTQQISPVNPPTLGIPTPAPAIGSGVTVDASKRITNADGCEQQVVEFTFDEVPPMRAPGVANHRGVENTGWMYDIPVTVLAEAYDPTATTIAPQSWVHTNDPRFLSVADGGTGAATVPMIGYNPFFNTDLNDFDPVRGVIAYAQTLTTINTAGGVLIDKLSSASVDGPYAISSEVNEDAFWRIFVSNVLPGTVSDAVYFDRLPNVADGDDFSVTLAGPVTGIPTGATVEYSTDAASATTGTWTTDPTGAAAFRVLVPTMATGANFTLIVPTSVEGETMAAQSADNEISATAIYSGNAVAFQSNPAVVTISSAPGIGIVKTTNGIDVPSSDAAPVVPQGSNVQWSYVVTNTGNTVLTDVTVADIGGAIGSDGEAVEVFAPDGFDGALAPGESVTFTASGTAIEGLYENTATATGVPSDEEGTPIPDAAPVDAADSSWYTGGAVGLEIVKQVSLNEDGPWSETVTAPAGTIIYWSIAVTNTGETPLTNVVVSDPLATSFEETTIETLAVGETRVFVVEHELTEGLTNVATASVDIDGEPVVVADDAAASITPVVPPTQTPAPPVPGLAITGGGLAVGFLVLALGLIAAGAFFVIRRRRTAE</sequence>
<dbReference type="NCBIfam" id="TIGR01451">
    <property type="entry name" value="B_ant_repeat"/>
    <property type="match status" value="1"/>
</dbReference>